<keyword evidence="2" id="KW-0717">Septation</keyword>
<dbReference type="Gene3D" id="3.30.1120.40">
    <property type="entry name" value="Stage V sporulation protein G"/>
    <property type="match status" value="1"/>
</dbReference>
<dbReference type="GO" id="GO:0030435">
    <property type="term" value="P:sporulation resulting in formation of a cellular spore"/>
    <property type="evidence" value="ECO:0007669"/>
    <property type="project" value="InterPro"/>
</dbReference>
<dbReference type="InterPro" id="IPR007170">
    <property type="entry name" value="SpoVG"/>
</dbReference>
<dbReference type="NCBIfam" id="NF009749">
    <property type="entry name" value="PRK13259.1"/>
    <property type="match status" value="1"/>
</dbReference>
<accession>A0A975AW75</accession>
<dbReference type="PANTHER" id="PTHR38429">
    <property type="entry name" value="SEPTATION PROTEIN SPOVG-RELATED"/>
    <property type="match status" value="1"/>
</dbReference>
<dbReference type="PANTHER" id="PTHR38429:SF1">
    <property type="entry name" value="SEPTATION PROTEIN SPOVG-RELATED"/>
    <property type="match status" value="1"/>
</dbReference>
<keyword evidence="5" id="KW-1185">Reference proteome</keyword>
<dbReference type="Proteomes" id="UP000671913">
    <property type="component" value="Chromosome"/>
</dbReference>
<dbReference type="InterPro" id="IPR036751">
    <property type="entry name" value="SpoVG_sf"/>
</dbReference>
<keyword evidence="1" id="KW-0132">Cell division</keyword>
<organism evidence="4 5">
    <name type="scientific">Aceticella autotrophica</name>
    <dbReference type="NCBI Taxonomy" id="2755338"/>
    <lineage>
        <taxon>Bacteria</taxon>
        <taxon>Bacillati</taxon>
        <taxon>Bacillota</taxon>
        <taxon>Clostridia</taxon>
        <taxon>Thermoanaerobacterales</taxon>
        <taxon>Thermoanaerobacteraceae</taxon>
        <taxon>Aceticella</taxon>
    </lineage>
</organism>
<gene>
    <name evidence="4" type="primary">spoVG</name>
    <name evidence="4" type="ORF">ACETAC_01440</name>
</gene>
<sequence>MEITDIKVSNVKKEGKVKAYLSVVFDNAFVVNGIRLMEGKNGLFAAMPHVKNKKGEFKDIAHPIHNSMRKKLTETIIEEYKKKAR</sequence>
<dbReference type="Pfam" id="PF04026">
    <property type="entry name" value="SpoVG"/>
    <property type="match status" value="1"/>
</dbReference>
<name>A0A975AW75_9THEO</name>
<dbReference type="RefSeq" id="WP_284680309.1">
    <property type="nucleotide sequence ID" value="NZ_CP060096.1"/>
</dbReference>
<dbReference type="AlphaFoldDB" id="A0A975AW75"/>
<keyword evidence="3" id="KW-0131">Cell cycle</keyword>
<evidence type="ECO:0000256" key="3">
    <source>
        <dbReference type="ARBA" id="ARBA00023306"/>
    </source>
</evidence>
<evidence type="ECO:0000256" key="2">
    <source>
        <dbReference type="ARBA" id="ARBA00023210"/>
    </source>
</evidence>
<dbReference type="EMBL" id="CP060096">
    <property type="protein sequence ID" value="QSZ27607.1"/>
    <property type="molecule type" value="Genomic_DNA"/>
</dbReference>
<protein>
    <submittedName>
        <fullName evidence="4">Septation regulator SpoVG</fullName>
    </submittedName>
</protein>
<evidence type="ECO:0000313" key="4">
    <source>
        <dbReference type="EMBL" id="QSZ27607.1"/>
    </source>
</evidence>
<reference evidence="4" key="1">
    <citation type="submission" date="2020-08" db="EMBL/GenBank/DDBJ databases">
        <title>Genomic insights into the carbon and energy metabolism of the first obligate autotrophic acetogenic bacterium Aceticella autotrophica gen. nov., sp. nov.</title>
        <authorList>
            <person name="Toshchakov S.V."/>
            <person name="Elcheninov A.G."/>
            <person name="Kublanov I.V."/>
            <person name="Frolov E.N."/>
            <person name="Lebedinsky A.V."/>
        </authorList>
    </citation>
    <scope>NUCLEOTIDE SEQUENCE</scope>
    <source>
        <strain evidence="4">3443-3Ac</strain>
    </source>
</reference>
<evidence type="ECO:0000256" key="1">
    <source>
        <dbReference type="ARBA" id="ARBA00022618"/>
    </source>
</evidence>
<dbReference type="KEGG" id="aaut:ACETAC_01440"/>
<dbReference type="GO" id="GO:0000917">
    <property type="term" value="P:division septum assembly"/>
    <property type="evidence" value="ECO:0007669"/>
    <property type="project" value="UniProtKB-KW"/>
</dbReference>
<evidence type="ECO:0000313" key="5">
    <source>
        <dbReference type="Proteomes" id="UP000671913"/>
    </source>
</evidence>
<proteinExistence type="predicted"/>
<dbReference type="SUPFAM" id="SSF160537">
    <property type="entry name" value="SpoVG-like"/>
    <property type="match status" value="1"/>
</dbReference>